<name>A0A9D1S5Z7_9FIRM</name>
<feature type="signal peptide" evidence="1">
    <location>
        <begin position="1"/>
        <end position="22"/>
    </location>
</feature>
<keyword evidence="1" id="KW-0732">Signal</keyword>
<sequence length="164" mass="17523">MKKLICILLIALCLCAALPAGADSTVEYTLTVNGGETDAGTCYNSDGALCLELLPVAEALGYSVDRSELSEGDVCRVVYTLTPGQDSGDAATFELMVAYSIENGQPTAVAVSKNQMLLPLKQSMTLVDEEPYLPTEFFETGMCVSFTLDEATQTLDMSTISYCE</sequence>
<organism evidence="2 3">
    <name type="scientific">Candidatus Fimadaptatus faecigallinarum</name>
    <dbReference type="NCBI Taxonomy" id="2840814"/>
    <lineage>
        <taxon>Bacteria</taxon>
        <taxon>Bacillati</taxon>
        <taxon>Bacillota</taxon>
        <taxon>Clostridia</taxon>
        <taxon>Eubacteriales</taxon>
        <taxon>Candidatus Fimadaptatus</taxon>
    </lineage>
</organism>
<reference evidence="2" key="2">
    <citation type="journal article" date="2021" name="PeerJ">
        <title>Extensive microbial diversity within the chicken gut microbiome revealed by metagenomics and culture.</title>
        <authorList>
            <person name="Gilroy R."/>
            <person name="Ravi A."/>
            <person name="Getino M."/>
            <person name="Pursley I."/>
            <person name="Horton D.L."/>
            <person name="Alikhan N.F."/>
            <person name="Baker D."/>
            <person name="Gharbi K."/>
            <person name="Hall N."/>
            <person name="Watson M."/>
            <person name="Adriaenssens E.M."/>
            <person name="Foster-Nyarko E."/>
            <person name="Jarju S."/>
            <person name="Secka A."/>
            <person name="Antonio M."/>
            <person name="Oren A."/>
            <person name="Chaudhuri R.R."/>
            <person name="La Ragione R."/>
            <person name="Hildebrand F."/>
            <person name="Pallen M.J."/>
        </authorList>
    </citation>
    <scope>NUCLEOTIDE SEQUENCE</scope>
    <source>
        <strain evidence="2">ChiSxjej2B14-8506</strain>
    </source>
</reference>
<evidence type="ECO:0000256" key="1">
    <source>
        <dbReference type="SAM" id="SignalP"/>
    </source>
</evidence>
<reference evidence="2" key="1">
    <citation type="submission" date="2020-10" db="EMBL/GenBank/DDBJ databases">
        <authorList>
            <person name="Gilroy R."/>
        </authorList>
    </citation>
    <scope>NUCLEOTIDE SEQUENCE</scope>
    <source>
        <strain evidence="2">ChiSxjej2B14-8506</strain>
    </source>
</reference>
<proteinExistence type="predicted"/>
<comment type="caution">
    <text evidence="2">The sequence shown here is derived from an EMBL/GenBank/DDBJ whole genome shotgun (WGS) entry which is preliminary data.</text>
</comment>
<dbReference type="EMBL" id="DVNK01000063">
    <property type="protein sequence ID" value="HIU47693.1"/>
    <property type="molecule type" value="Genomic_DNA"/>
</dbReference>
<accession>A0A9D1S5Z7</accession>
<gene>
    <name evidence="2" type="ORF">IAC59_10635</name>
</gene>
<evidence type="ECO:0000313" key="3">
    <source>
        <dbReference type="Proteomes" id="UP000824123"/>
    </source>
</evidence>
<dbReference type="AlphaFoldDB" id="A0A9D1S5Z7"/>
<dbReference type="Proteomes" id="UP000824123">
    <property type="component" value="Unassembled WGS sequence"/>
</dbReference>
<feature type="chain" id="PRO_5039391673" evidence="1">
    <location>
        <begin position="23"/>
        <end position="164"/>
    </location>
</feature>
<evidence type="ECO:0000313" key="2">
    <source>
        <dbReference type="EMBL" id="HIU47693.1"/>
    </source>
</evidence>
<protein>
    <submittedName>
        <fullName evidence="2">Uncharacterized protein</fullName>
    </submittedName>
</protein>